<evidence type="ECO:0000313" key="10">
    <source>
        <dbReference type="Proteomes" id="UP000051401"/>
    </source>
</evidence>
<reference evidence="8 10" key="1">
    <citation type="submission" date="2015-04" db="EMBL/GenBank/DDBJ databases">
        <title>The draft genome sequence of Roseovarius indicus B108T.</title>
        <authorList>
            <person name="Li G."/>
            <person name="Lai Q."/>
            <person name="Shao Z."/>
            <person name="Yan P."/>
        </authorList>
    </citation>
    <scope>NUCLEOTIDE SEQUENCE [LARGE SCALE GENOMIC DNA]</scope>
    <source>
        <strain evidence="8 10">B108</strain>
    </source>
</reference>
<evidence type="ECO:0000256" key="1">
    <source>
        <dbReference type="ARBA" id="ARBA00022448"/>
    </source>
</evidence>
<dbReference type="Pfam" id="PF00005">
    <property type="entry name" value="ABC_tran"/>
    <property type="match status" value="1"/>
</dbReference>
<dbReference type="PROSITE" id="PS00211">
    <property type="entry name" value="ABC_TRANSPORTER_1"/>
    <property type="match status" value="1"/>
</dbReference>
<dbReference type="InterPro" id="IPR050086">
    <property type="entry name" value="MetN_ABC_transporter-like"/>
</dbReference>
<keyword evidence="10" id="KW-1185">Reference proteome</keyword>
<dbReference type="OrthoDB" id="9802264at2"/>
<dbReference type="GO" id="GO:0016887">
    <property type="term" value="F:ATP hydrolysis activity"/>
    <property type="evidence" value="ECO:0007669"/>
    <property type="project" value="InterPro"/>
</dbReference>
<dbReference type="AlphaFoldDB" id="A0A0T5NUP1"/>
<keyword evidence="4 8" id="KW-0067">ATP-binding</keyword>
<dbReference type="InterPro" id="IPR017871">
    <property type="entry name" value="ABC_transporter-like_CS"/>
</dbReference>
<dbReference type="PANTHER" id="PTHR43166:SF6">
    <property type="entry name" value="PHOSPHONATES IMPORT ATP-BINDING PROTEIN PHNC"/>
    <property type="match status" value="1"/>
</dbReference>
<gene>
    <name evidence="9" type="primary">phnC_2</name>
    <name evidence="9" type="ORF">RIdsm_00887</name>
    <name evidence="8" type="ORF">XM52_28205</name>
</gene>
<keyword evidence="1" id="KW-0813">Transport</keyword>
<evidence type="ECO:0000313" key="8">
    <source>
        <dbReference type="EMBL" id="KRS12454.1"/>
    </source>
</evidence>
<feature type="domain" description="ABC transporter" evidence="7">
    <location>
        <begin position="23"/>
        <end position="266"/>
    </location>
</feature>
<dbReference type="SUPFAM" id="SSF52540">
    <property type="entry name" value="P-loop containing nucleoside triphosphate hydrolases"/>
    <property type="match status" value="1"/>
</dbReference>
<evidence type="ECO:0000256" key="2">
    <source>
        <dbReference type="ARBA" id="ARBA00022475"/>
    </source>
</evidence>
<dbReference type="EMBL" id="LAXI01000043">
    <property type="protein sequence ID" value="KRS12454.1"/>
    <property type="molecule type" value="Genomic_DNA"/>
</dbReference>
<dbReference type="GO" id="GO:0005524">
    <property type="term" value="F:ATP binding"/>
    <property type="evidence" value="ECO:0007669"/>
    <property type="project" value="UniProtKB-KW"/>
</dbReference>
<evidence type="ECO:0000313" key="11">
    <source>
        <dbReference type="Proteomes" id="UP000325785"/>
    </source>
</evidence>
<evidence type="ECO:0000256" key="4">
    <source>
        <dbReference type="ARBA" id="ARBA00022840"/>
    </source>
</evidence>
<dbReference type="KEGG" id="rid:RIdsm_00887"/>
<name>A0A0T5NUP1_9RHOB</name>
<dbReference type="PATRIC" id="fig|540747.5.peg.4773"/>
<dbReference type="InterPro" id="IPR003593">
    <property type="entry name" value="AAA+_ATPase"/>
</dbReference>
<dbReference type="SMART" id="SM00382">
    <property type="entry name" value="AAA"/>
    <property type="match status" value="1"/>
</dbReference>
<evidence type="ECO:0000313" key="9">
    <source>
        <dbReference type="EMBL" id="QEW25102.1"/>
    </source>
</evidence>
<evidence type="ECO:0000256" key="5">
    <source>
        <dbReference type="ARBA" id="ARBA00022967"/>
    </source>
</evidence>
<dbReference type="EMBL" id="CP031598">
    <property type="protein sequence ID" value="QEW25102.1"/>
    <property type="molecule type" value="Genomic_DNA"/>
</dbReference>
<dbReference type="RefSeq" id="WP_057821821.1">
    <property type="nucleotide sequence ID" value="NZ_CP031598.1"/>
</dbReference>
<sequence length="267" mass="29007">MLDHLTDARTAGGTARTADAPLIEARGLCKAYTRRAVVLDGVDLRVEAGERVALIGSNGSGKSTLLKSLIGLHPISGGELSCFGEPVGPEASRAQRLRMRRQTGFVFQKHCLVRRRSVLSNVIHGLFGEAGSWRAFCHSLAPEDWRARAMDALDAVDLADKAMLRADTLSGGQQQRVAVARALVRKPRLLIADEPAASLDPVSGRNVMELFSTLCREQEITLIYTSHDMAHATAYADRVVALKGGRVHFDRPAEKVTRANLQDVFDG</sequence>
<dbReference type="Proteomes" id="UP000051401">
    <property type="component" value="Unassembled WGS sequence"/>
</dbReference>
<reference evidence="9 11" key="2">
    <citation type="submission" date="2018-08" db="EMBL/GenBank/DDBJ databases">
        <title>Genetic Globetrotter - A new plasmid hitch-hiking vast phylogenetic and geographic distances.</title>
        <authorList>
            <person name="Vollmers J."/>
            <person name="Petersen J."/>
        </authorList>
    </citation>
    <scope>NUCLEOTIDE SEQUENCE [LARGE SCALE GENOMIC DNA]</scope>
    <source>
        <strain evidence="9 11">DSM 26383</strain>
    </source>
</reference>
<keyword evidence="3" id="KW-0547">Nucleotide-binding</keyword>
<dbReference type="InterPro" id="IPR003439">
    <property type="entry name" value="ABC_transporter-like_ATP-bd"/>
</dbReference>
<keyword evidence="6" id="KW-0472">Membrane</keyword>
<evidence type="ECO:0000256" key="6">
    <source>
        <dbReference type="ARBA" id="ARBA00023136"/>
    </source>
</evidence>
<dbReference type="PANTHER" id="PTHR43166">
    <property type="entry name" value="AMINO ACID IMPORT ATP-BINDING PROTEIN"/>
    <property type="match status" value="1"/>
</dbReference>
<evidence type="ECO:0000256" key="3">
    <source>
        <dbReference type="ARBA" id="ARBA00022741"/>
    </source>
</evidence>
<accession>A0A0T5NUP1</accession>
<dbReference type="InterPro" id="IPR027417">
    <property type="entry name" value="P-loop_NTPase"/>
</dbReference>
<dbReference type="PROSITE" id="PS50893">
    <property type="entry name" value="ABC_TRANSPORTER_2"/>
    <property type="match status" value="1"/>
</dbReference>
<dbReference type="STRING" id="540747.SAMN04488031_10911"/>
<protein>
    <submittedName>
        <fullName evidence="9">Phosphate-import ATP-binding protein PhnC</fullName>
    </submittedName>
    <submittedName>
        <fullName evidence="8">Phosphonate ABC transporter ATP-binding protein</fullName>
    </submittedName>
</protein>
<keyword evidence="2" id="KW-1003">Cell membrane</keyword>
<evidence type="ECO:0000259" key="7">
    <source>
        <dbReference type="PROSITE" id="PS50893"/>
    </source>
</evidence>
<organism evidence="8 10">
    <name type="scientific">Roseovarius indicus</name>
    <dbReference type="NCBI Taxonomy" id="540747"/>
    <lineage>
        <taxon>Bacteria</taxon>
        <taxon>Pseudomonadati</taxon>
        <taxon>Pseudomonadota</taxon>
        <taxon>Alphaproteobacteria</taxon>
        <taxon>Rhodobacterales</taxon>
        <taxon>Roseobacteraceae</taxon>
        <taxon>Roseovarius</taxon>
    </lineage>
</organism>
<dbReference type="Proteomes" id="UP000325785">
    <property type="component" value="Chromosome"/>
</dbReference>
<dbReference type="Gene3D" id="3.40.50.300">
    <property type="entry name" value="P-loop containing nucleotide triphosphate hydrolases"/>
    <property type="match status" value="1"/>
</dbReference>
<keyword evidence="5" id="KW-1278">Translocase</keyword>
<proteinExistence type="predicted"/>